<gene>
    <name evidence="2" type="ORF">SAMN05192583_0874</name>
</gene>
<dbReference type="RefSeq" id="WP_093664157.1">
    <property type="nucleotide sequence ID" value="NZ_FOCF01000001.1"/>
</dbReference>
<reference evidence="3" key="1">
    <citation type="submission" date="2016-10" db="EMBL/GenBank/DDBJ databases">
        <authorList>
            <person name="Varghese N."/>
            <person name="Submissions S."/>
        </authorList>
    </citation>
    <scope>NUCLEOTIDE SEQUENCE [LARGE SCALE GENOMIC DNA]</scope>
    <source>
        <strain evidence="3">S6-262</strain>
    </source>
</reference>
<feature type="region of interest" description="Disordered" evidence="1">
    <location>
        <begin position="58"/>
        <end position="84"/>
    </location>
</feature>
<dbReference type="Proteomes" id="UP000199206">
    <property type="component" value="Unassembled WGS sequence"/>
</dbReference>
<dbReference type="STRING" id="1166340.SAMN05192583_0874"/>
<dbReference type="OrthoDB" id="7065233at2"/>
<proteinExistence type="predicted"/>
<evidence type="ECO:0000313" key="2">
    <source>
        <dbReference type="EMBL" id="SEM62477.1"/>
    </source>
</evidence>
<evidence type="ECO:0000256" key="1">
    <source>
        <dbReference type="SAM" id="MobiDB-lite"/>
    </source>
</evidence>
<organism evidence="2 3">
    <name type="scientific">Sphingomonas gellani</name>
    <dbReference type="NCBI Taxonomy" id="1166340"/>
    <lineage>
        <taxon>Bacteria</taxon>
        <taxon>Pseudomonadati</taxon>
        <taxon>Pseudomonadota</taxon>
        <taxon>Alphaproteobacteria</taxon>
        <taxon>Sphingomonadales</taxon>
        <taxon>Sphingomonadaceae</taxon>
        <taxon>Sphingomonas</taxon>
    </lineage>
</organism>
<keyword evidence="3" id="KW-1185">Reference proteome</keyword>
<name>A0A1H7ZYR9_9SPHN</name>
<accession>A0A1H7ZYR9</accession>
<protein>
    <submittedName>
        <fullName evidence="2">Uncharacterized protein</fullName>
    </submittedName>
</protein>
<sequence>MVDAVDMASQIEAETVALAIASRAPIESGTAGDCDGCEWWFPRLVDGLCGFCRDGRQPPADWEPHPRPSLDVEKEDPVGNTPASKSVTFVASGAILDELKRRVADGATYNRAAIDMIEAGLVLASTPAPDQASTAEPEFEAVQTPRQRMVQLLDGMAGLVSEILDRPDRSAEVATERQRAEEAEAKLVDLTARIAAVLA</sequence>
<dbReference type="AlphaFoldDB" id="A0A1H7ZYR9"/>
<evidence type="ECO:0000313" key="3">
    <source>
        <dbReference type="Proteomes" id="UP000199206"/>
    </source>
</evidence>
<dbReference type="EMBL" id="FOCF01000001">
    <property type="protein sequence ID" value="SEM62477.1"/>
    <property type="molecule type" value="Genomic_DNA"/>
</dbReference>
<feature type="compositionally biased region" description="Basic and acidic residues" evidence="1">
    <location>
        <begin position="62"/>
        <end position="77"/>
    </location>
</feature>